<organism evidence="2">
    <name type="scientific">Rhipicephalus pulchellus</name>
    <name type="common">Yellow backed tick</name>
    <name type="synonym">Dermacentor pulchellus</name>
    <dbReference type="NCBI Taxonomy" id="72859"/>
    <lineage>
        <taxon>Eukaryota</taxon>
        <taxon>Metazoa</taxon>
        <taxon>Ecdysozoa</taxon>
        <taxon>Arthropoda</taxon>
        <taxon>Chelicerata</taxon>
        <taxon>Arachnida</taxon>
        <taxon>Acari</taxon>
        <taxon>Parasitiformes</taxon>
        <taxon>Ixodida</taxon>
        <taxon>Ixodoidea</taxon>
        <taxon>Ixodidae</taxon>
        <taxon>Rhipicephalinae</taxon>
        <taxon>Rhipicephalus</taxon>
        <taxon>Rhipicephalus</taxon>
    </lineage>
</organism>
<feature type="compositionally biased region" description="Low complexity" evidence="1">
    <location>
        <begin position="71"/>
        <end position="117"/>
    </location>
</feature>
<sequence length="137" mass="15016">MGCLWSCCELTEDECESSELYVVIPEQATGQNYLSLSIDNLHLTPPLQRQTRRRISKPRQPSGALSPSGNRSPVRPRQVPRSPQRLSPRRSSPSAAIPIRNPEDPGPSQAAAAGSPQLHSPLSPIRYKCQLVDPARA</sequence>
<name>L7LUG0_RHIPC</name>
<reference evidence="2" key="1">
    <citation type="submission" date="2012-11" db="EMBL/GenBank/DDBJ databases">
        <authorList>
            <person name="Lucero-Rivera Y.E."/>
            <person name="Tovar-Ramirez D."/>
        </authorList>
    </citation>
    <scope>NUCLEOTIDE SEQUENCE</scope>
    <source>
        <tissue evidence="2">Salivary gland</tissue>
    </source>
</reference>
<evidence type="ECO:0000313" key="2">
    <source>
        <dbReference type="EMBL" id="JAA55696.1"/>
    </source>
</evidence>
<dbReference type="EMBL" id="GACK01009338">
    <property type="protein sequence ID" value="JAA55696.1"/>
    <property type="molecule type" value="mRNA"/>
</dbReference>
<feature type="region of interest" description="Disordered" evidence="1">
    <location>
        <begin position="42"/>
        <end position="137"/>
    </location>
</feature>
<accession>L7LUG0</accession>
<reference evidence="2" key="2">
    <citation type="journal article" date="2015" name="J. Proteomics">
        <title>Sexual differences in the sialomes of the zebra tick, Rhipicephalus pulchellus.</title>
        <authorList>
            <person name="Tan A.W."/>
            <person name="Francischetti I.M."/>
            <person name="Slovak M."/>
            <person name="Kini R.M."/>
            <person name="Ribeiro J.M."/>
        </authorList>
    </citation>
    <scope>NUCLEOTIDE SEQUENCE</scope>
    <source>
        <tissue evidence="2">Salivary gland</tissue>
    </source>
</reference>
<protein>
    <submittedName>
        <fullName evidence="2">Uncharacterized protein</fullName>
    </submittedName>
</protein>
<dbReference type="AlphaFoldDB" id="L7LUG0"/>
<proteinExistence type="evidence at transcript level"/>
<evidence type="ECO:0000256" key="1">
    <source>
        <dbReference type="SAM" id="MobiDB-lite"/>
    </source>
</evidence>